<evidence type="ECO:0000256" key="3">
    <source>
        <dbReference type="ARBA" id="ARBA00010037"/>
    </source>
</evidence>
<proteinExistence type="inferred from homology"/>
<dbReference type="GO" id="GO:0005829">
    <property type="term" value="C:cytosol"/>
    <property type="evidence" value="ECO:0007669"/>
    <property type="project" value="TreeGrafter"/>
</dbReference>
<dbReference type="InterPro" id="IPR050197">
    <property type="entry name" value="Aldolase_class_II_sugar_metab"/>
</dbReference>
<feature type="domain" description="Class II aldolase/adducin N-terminal" evidence="9">
    <location>
        <begin position="13"/>
        <end position="203"/>
    </location>
</feature>
<evidence type="ECO:0000256" key="4">
    <source>
        <dbReference type="ARBA" id="ARBA00013186"/>
    </source>
</evidence>
<dbReference type="PANTHER" id="PTHR22789">
    <property type="entry name" value="FUCULOSE PHOSPHATE ALDOLASE"/>
    <property type="match status" value="1"/>
</dbReference>
<accession>A0A1H6HF74</accession>
<dbReference type="PANTHER" id="PTHR22789:SF8">
    <property type="entry name" value="L-RIBULOSE-5-PHOSPHATE 4-EPIMERASE SGBE"/>
    <property type="match status" value="1"/>
</dbReference>
<evidence type="ECO:0000256" key="2">
    <source>
        <dbReference type="ARBA" id="ARBA00001947"/>
    </source>
</evidence>
<evidence type="ECO:0000256" key="1">
    <source>
        <dbReference type="ARBA" id="ARBA00001726"/>
    </source>
</evidence>
<evidence type="ECO:0000256" key="8">
    <source>
        <dbReference type="ARBA" id="ARBA00023277"/>
    </source>
</evidence>
<dbReference type="GO" id="GO:0046872">
    <property type="term" value="F:metal ion binding"/>
    <property type="evidence" value="ECO:0007669"/>
    <property type="project" value="UniProtKB-KW"/>
</dbReference>
<evidence type="ECO:0000313" key="11">
    <source>
        <dbReference type="Proteomes" id="UP000198561"/>
    </source>
</evidence>
<evidence type="ECO:0000259" key="9">
    <source>
        <dbReference type="SMART" id="SM01007"/>
    </source>
</evidence>
<reference evidence="10 11" key="1">
    <citation type="submission" date="2016-10" db="EMBL/GenBank/DDBJ databases">
        <authorList>
            <person name="de Groot N.N."/>
        </authorList>
    </citation>
    <scope>NUCLEOTIDE SEQUENCE [LARGE SCALE GENOMIC DNA]</scope>
    <source>
        <strain evidence="10 11">DSM 23031</strain>
    </source>
</reference>
<dbReference type="AlphaFoldDB" id="A0A1H6HF74"/>
<dbReference type="GO" id="GO:0016832">
    <property type="term" value="F:aldehyde-lyase activity"/>
    <property type="evidence" value="ECO:0007669"/>
    <property type="project" value="TreeGrafter"/>
</dbReference>
<dbReference type="Gene3D" id="3.40.225.10">
    <property type="entry name" value="Class II aldolase/adducin N-terminal domain"/>
    <property type="match status" value="1"/>
</dbReference>
<protein>
    <recommendedName>
        <fullName evidence="4">L-ribulose-5-phosphate 4-epimerase</fullName>
        <ecNumber evidence="4">5.1.3.4</ecNumber>
    </recommendedName>
</protein>
<dbReference type="GO" id="GO:0019323">
    <property type="term" value="P:pentose catabolic process"/>
    <property type="evidence" value="ECO:0007669"/>
    <property type="project" value="TreeGrafter"/>
</dbReference>
<comment type="cofactor">
    <cofactor evidence="2">
        <name>Zn(2+)</name>
        <dbReference type="ChEBI" id="CHEBI:29105"/>
    </cofactor>
</comment>
<dbReference type="InterPro" id="IPR036409">
    <property type="entry name" value="Aldolase_II/adducin_N_sf"/>
</dbReference>
<dbReference type="SUPFAM" id="SSF53639">
    <property type="entry name" value="AraD/HMP-PK domain-like"/>
    <property type="match status" value="1"/>
</dbReference>
<gene>
    <name evidence="10" type="ORF">SAMN05421593_1863</name>
</gene>
<evidence type="ECO:0000256" key="6">
    <source>
        <dbReference type="ARBA" id="ARBA00022833"/>
    </source>
</evidence>
<comment type="similarity">
    <text evidence="3">Belongs to the aldolase class II family. AraD/FucA subfamily.</text>
</comment>
<dbReference type="SMART" id="SM01007">
    <property type="entry name" value="Aldolase_II"/>
    <property type="match status" value="1"/>
</dbReference>
<dbReference type="STRING" id="680127.SAMN05421593_1863"/>
<keyword evidence="6" id="KW-0862">Zinc</keyword>
<keyword evidence="8" id="KW-0119">Carbohydrate metabolism</keyword>
<keyword evidence="7" id="KW-0413">Isomerase</keyword>
<dbReference type="InterPro" id="IPR001303">
    <property type="entry name" value="Aldolase_II/adducin_N"/>
</dbReference>
<comment type="catalytic activity">
    <reaction evidence="1">
        <text>L-ribulose 5-phosphate = D-xylulose 5-phosphate</text>
        <dbReference type="Rhea" id="RHEA:22368"/>
        <dbReference type="ChEBI" id="CHEBI:57737"/>
        <dbReference type="ChEBI" id="CHEBI:58226"/>
        <dbReference type="EC" id="5.1.3.4"/>
    </reaction>
</comment>
<dbReference type="GO" id="GO:0008742">
    <property type="term" value="F:L-ribulose-phosphate 4-epimerase activity"/>
    <property type="evidence" value="ECO:0007669"/>
    <property type="project" value="UniProtKB-EC"/>
</dbReference>
<evidence type="ECO:0000313" key="10">
    <source>
        <dbReference type="EMBL" id="SEH32593.1"/>
    </source>
</evidence>
<dbReference type="EMBL" id="FNWQ01000002">
    <property type="protein sequence ID" value="SEH32593.1"/>
    <property type="molecule type" value="Genomic_DNA"/>
</dbReference>
<evidence type="ECO:0000256" key="5">
    <source>
        <dbReference type="ARBA" id="ARBA00022723"/>
    </source>
</evidence>
<sequence>MILKMNTYKELQRECYEANMQLDALKLVVYTFGNVSAVDREKGIFAIKPSGVPYEILKPEDMVILDFDANVIEGRLRPSSDTKTHAYLYKNWENIGGISHTHAIYSVAWAQAQMDIPVFGTTHADHLTSDIPCAPPMRDELIQGNYEYNTGIQILECFTEKKLSPEEVEMVLIGNHGPFTWGKTAEKAVYNSKVLETIAEMAYLTRQINPDAERLKEALIKKHYERKHGKNAYYGQSFNTENK</sequence>
<dbReference type="EC" id="5.1.3.4" evidence="4"/>
<keyword evidence="5" id="KW-0479">Metal-binding</keyword>
<dbReference type="Pfam" id="PF00596">
    <property type="entry name" value="Aldolase_II"/>
    <property type="match status" value="1"/>
</dbReference>
<evidence type="ECO:0000256" key="7">
    <source>
        <dbReference type="ARBA" id="ARBA00023235"/>
    </source>
</evidence>
<dbReference type="Proteomes" id="UP000198561">
    <property type="component" value="Unassembled WGS sequence"/>
</dbReference>
<name>A0A1H6HF74_CHRCI</name>
<dbReference type="FunFam" id="3.40.225.10:FF:000001">
    <property type="entry name" value="L-ribulose-5-phosphate 4-epimerase UlaF"/>
    <property type="match status" value="1"/>
</dbReference>
<dbReference type="NCBIfam" id="NF006047">
    <property type="entry name" value="PRK08193.1"/>
    <property type="match status" value="1"/>
</dbReference>
<organism evidence="10 11">
    <name type="scientific">Chryseobacterium culicis</name>
    <dbReference type="NCBI Taxonomy" id="680127"/>
    <lineage>
        <taxon>Bacteria</taxon>
        <taxon>Pseudomonadati</taxon>
        <taxon>Bacteroidota</taxon>
        <taxon>Flavobacteriia</taxon>
        <taxon>Flavobacteriales</taxon>
        <taxon>Weeksellaceae</taxon>
        <taxon>Chryseobacterium group</taxon>
        <taxon>Chryseobacterium</taxon>
    </lineage>
</organism>